<dbReference type="EMBL" id="LSSL01002077">
    <property type="protein sequence ID" value="OLY81916.1"/>
    <property type="molecule type" value="Genomic_DNA"/>
</dbReference>
<evidence type="ECO:0000259" key="8">
    <source>
        <dbReference type="PROSITE" id="PS51747"/>
    </source>
</evidence>
<dbReference type="Pfam" id="PF00383">
    <property type="entry name" value="dCMP_cyt_deam_1"/>
    <property type="match status" value="1"/>
</dbReference>
<dbReference type="InterPro" id="IPR027417">
    <property type="entry name" value="P-loop_NTPase"/>
</dbReference>
<evidence type="ECO:0000256" key="6">
    <source>
        <dbReference type="ARBA" id="ARBA00038938"/>
    </source>
</evidence>
<dbReference type="OrthoDB" id="6710946at2759"/>
<name>A0A1R0GYF1_9FUNG</name>
<sequence length="462" mass="52018">MRDIEAPVKIVEDDVFESFNTKMDYANYLRSHYNSKDILAALSIGAIRNRRRTIRQGETAEGGEFRGLSFIVRQLKTPEEIQLLRSVYGRLFIQISIYGSPQRREDNLVAQIKINSRGTKDEVSSRSSAKSLIQRDTKEEDEFGQNLGNAFPLGDLFVDSSDRVSATAAISRFIGALFGNNEISPTREEYGMYLAKSASLRSCDLSRQVGAAIFCDTGEVVSLGANEVPKAGGGTYWTGDEFDSRDIMQGHDPNEINKVEIFADVVDRLSKEKMLSNDLLELNNTQAIVDKLFSEENNGRFRDSRIMDIIEFGRIIHAEMSAICDAARNGISVRRSNMYVTTFPCHLCAKHIVASGVRRVVYLEPYPKSYARQLHSDSIQIEEKSDANKVIFQPFMGISPYRYRDLFEKGKRKDGSGQAMKWKTEPRRPMVDNVVPSYLEAESYVVAKLTEILAEKASGQTE</sequence>
<dbReference type="InterPro" id="IPR016193">
    <property type="entry name" value="Cytidine_deaminase-like"/>
</dbReference>
<dbReference type="STRING" id="133383.A0A1R0GYF1"/>
<dbReference type="GO" id="GO:0008270">
    <property type="term" value="F:zinc ion binding"/>
    <property type="evidence" value="ECO:0007669"/>
    <property type="project" value="InterPro"/>
</dbReference>
<comment type="caution">
    <text evidence="9">The sequence shown here is derived from an EMBL/GenBank/DDBJ whole genome shotgun (WGS) entry which is preliminary data.</text>
</comment>
<dbReference type="PROSITE" id="PS51747">
    <property type="entry name" value="CYT_DCMP_DEAMINASES_2"/>
    <property type="match status" value="1"/>
</dbReference>
<keyword evidence="4" id="KW-0378">Hydrolase</keyword>
<dbReference type="EC" id="3.5.4.12" evidence="6"/>
<organism evidence="9 10">
    <name type="scientific">Smittium mucronatum</name>
    <dbReference type="NCBI Taxonomy" id="133383"/>
    <lineage>
        <taxon>Eukaryota</taxon>
        <taxon>Fungi</taxon>
        <taxon>Fungi incertae sedis</taxon>
        <taxon>Zoopagomycota</taxon>
        <taxon>Kickxellomycotina</taxon>
        <taxon>Harpellomycetes</taxon>
        <taxon>Harpellales</taxon>
        <taxon>Legeriomycetaceae</taxon>
        <taxon>Smittium</taxon>
    </lineage>
</organism>
<evidence type="ECO:0000256" key="2">
    <source>
        <dbReference type="ARBA" id="ARBA00022723"/>
    </source>
</evidence>
<evidence type="ECO:0000256" key="3">
    <source>
        <dbReference type="ARBA" id="ARBA00022727"/>
    </source>
</evidence>
<evidence type="ECO:0000256" key="5">
    <source>
        <dbReference type="ARBA" id="ARBA00022833"/>
    </source>
</evidence>
<evidence type="ECO:0000256" key="4">
    <source>
        <dbReference type="ARBA" id="ARBA00022801"/>
    </source>
</evidence>
<protein>
    <recommendedName>
        <fullName evidence="7">dCMP deaminase</fullName>
        <ecNumber evidence="6">3.5.4.12</ecNumber>
    </recommendedName>
    <alternativeName>
        <fullName evidence="7">dCMP deaminase</fullName>
    </alternativeName>
</protein>
<evidence type="ECO:0000313" key="9">
    <source>
        <dbReference type="EMBL" id="OLY81916.1"/>
    </source>
</evidence>
<evidence type="ECO:0000256" key="1">
    <source>
        <dbReference type="ARBA" id="ARBA00006576"/>
    </source>
</evidence>
<comment type="similarity">
    <text evidence="1">Belongs to the cytidine and deoxycytidylate deaminase family.</text>
</comment>
<evidence type="ECO:0000256" key="7">
    <source>
        <dbReference type="ARBA" id="ARBA00041763"/>
    </source>
</evidence>
<dbReference type="InterPro" id="IPR016192">
    <property type="entry name" value="APOBEC/CMP_deaminase_Zn-bd"/>
</dbReference>
<dbReference type="SUPFAM" id="SSF53927">
    <property type="entry name" value="Cytidine deaminase-like"/>
    <property type="match status" value="1"/>
</dbReference>
<dbReference type="GO" id="GO:0006139">
    <property type="term" value="P:nucleobase-containing compound metabolic process"/>
    <property type="evidence" value="ECO:0007669"/>
    <property type="project" value="UniProtKB-ARBA"/>
</dbReference>
<accession>A0A1R0GYF1</accession>
<dbReference type="Proteomes" id="UP000187455">
    <property type="component" value="Unassembled WGS sequence"/>
</dbReference>
<keyword evidence="3" id="KW-0545">Nucleotide biosynthesis</keyword>
<dbReference type="AlphaFoldDB" id="A0A1R0GYF1"/>
<dbReference type="PROSITE" id="PS00903">
    <property type="entry name" value="CYT_DCMP_DEAMINASES_1"/>
    <property type="match status" value="1"/>
</dbReference>
<evidence type="ECO:0000313" key="10">
    <source>
        <dbReference type="Proteomes" id="UP000187455"/>
    </source>
</evidence>
<keyword evidence="10" id="KW-1185">Reference proteome</keyword>
<dbReference type="NCBIfam" id="NF041025">
    <property type="entry name" value="antiphage_deaminase"/>
    <property type="match status" value="1"/>
</dbReference>
<proteinExistence type="inferred from homology"/>
<dbReference type="PANTHER" id="PTHR11086:SF18">
    <property type="entry name" value="DEOXYCYTIDYLATE DEAMINASE"/>
    <property type="match status" value="1"/>
</dbReference>
<dbReference type="InterPro" id="IPR015517">
    <property type="entry name" value="dCMP_deaminase-rel"/>
</dbReference>
<dbReference type="InterPro" id="IPR002125">
    <property type="entry name" value="CMP_dCMP_dom"/>
</dbReference>
<dbReference type="PANTHER" id="PTHR11086">
    <property type="entry name" value="DEOXYCYTIDYLATE DEAMINASE-RELATED"/>
    <property type="match status" value="1"/>
</dbReference>
<reference evidence="9 10" key="1">
    <citation type="journal article" date="2016" name="Mol. Biol. Evol.">
        <title>Genome-Wide Survey of Gut Fungi (Harpellales) Reveals the First Horizontally Transferred Ubiquitin Gene from a Mosquito Host.</title>
        <authorList>
            <person name="Wang Y."/>
            <person name="White M.M."/>
            <person name="Kvist S."/>
            <person name="Moncalvo J.M."/>
        </authorList>
    </citation>
    <scope>NUCLEOTIDE SEQUENCE [LARGE SCALE GENOMIC DNA]</scope>
    <source>
        <strain evidence="9 10">ALG-7-W6</strain>
    </source>
</reference>
<dbReference type="GO" id="GO:0005737">
    <property type="term" value="C:cytoplasm"/>
    <property type="evidence" value="ECO:0007669"/>
    <property type="project" value="TreeGrafter"/>
</dbReference>
<gene>
    <name evidence="9" type="ORF">AYI68_g3972</name>
</gene>
<dbReference type="Gene3D" id="3.40.140.10">
    <property type="entry name" value="Cytidine Deaminase, domain 2"/>
    <property type="match status" value="1"/>
</dbReference>
<dbReference type="GO" id="GO:0004132">
    <property type="term" value="F:dCMP deaminase activity"/>
    <property type="evidence" value="ECO:0007669"/>
    <property type="project" value="TreeGrafter"/>
</dbReference>
<feature type="domain" description="CMP/dCMP-type deaminase" evidence="8">
    <location>
        <begin position="186"/>
        <end position="382"/>
    </location>
</feature>
<keyword evidence="2" id="KW-0479">Metal-binding</keyword>
<dbReference type="Gene3D" id="3.40.50.300">
    <property type="entry name" value="P-loop containing nucleotide triphosphate hydrolases"/>
    <property type="match status" value="1"/>
</dbReference>
<keyword evidence="5" id="KW-0862">Zinc</keyword>